<feature type="non-terminal residue" evidence="2">
    <location>
        <position position="1"/>
    </location>
</feature>
<dbReference type="Proteomes" id="UP001341840">
    <property type="component" value="Unassembled WGS sequence"/>
</dbReference>
<organism evidence="2 3">
    <name type="scientific">Stylosanthes scabra</name>
    <dbReference type="NCBI Taxonomy" id="79078"/>
    <lineage>
        <taxon>Eukaryota</taxon>
        <taxon>Viridiplantae</taxon>
        <taxon>Streptophyta</taxon>
        <taxon>Embryophyta</taxon>
        <taxon>Tracheophyta</taxon>
        <taxon>Spermatophyta</taxon>
        <taxon>Magnoliopsida</taxon>
        <taxon>eudicotyledons</taxon>
        <taxon>Gunneridae</taxon>
        <taxon>Pentapetalae</taxon>
        <taxon>rosids</taxon>
        <taxon>fabids</taxon>
        <taxon>Fabales</taxon>
        <taxon>Fabaceae</taxon>
        <taxon>Papilionoideae</taxon>
        <taxon>50 kb inversion clade</taxon>
        <taxon>dalbergioids sensu lato</taxon>
        <taxon>Dalbergieae</taxon>
        <taxon>Pterocarpus clade</taxon>
        <taxon>Stylosanthes</taxon>
    </lineage>
</organism>
<evidence type="ECO:0000313" key="2">
    <source>
        <dbReference type="EMBL" id="MED6167080.1"/>
    </source>
</evidence>
<sequence length="64" mass="7414">SDGALTPREMERMGLRPPTLHKCLNEWSVENEIPQLDGIPESRLYHERHQPIRNGHEEETTPGQ</sequence>
<reference evidence="2 3" key="1">
    <citation type="journal article" date="2023" name="Plants (Basel)">
        <title>Bridging the Gap: Combining Genomics and Transcriptomics Approaches to Understand Stylosanthes scabra, an Orphan Legume from the Brazilian Caatinga.</title>
        <authorList>
            <person name="Ferreira-Neto J.R.C."/>
            <person name="da Silva M.D."/>
            <person name="Binneck E."/>
            <person name="de Melo N.F."/>
            <person name="da Silva R.H."/>
            <person name="de Melo A.L.T.M."/>
            <person name="Pandolfi V."/>
            <person name="Bustamante F.O."/>
            <person name="Brasileiro-Vidal A.C."/>
            <person name="Benko-Iseppon A.M."/>
        </authorList>
    </citation>
    <scope>NUCLEOTIDE SEQUENCE [LARGE SCALE GENOMIC DNA]</scope>
    <source>
        <tissue evidence="2">Leaves</tissue>
    </source>
</reference>
<proteinExistence type="predicted"/>
<feature type="compositionally biased region" description="Basic and acidic residues" evidence="1">
    <location>
        <begin position="43"/>
        <end position="64"/>
    </location>
</feature>
<comment type="caution">
    <text evidence="2">The sequence shown here is derived from an EMBL/GenBank/DDBJ whole genome shotgun (WGS) entry which is preliminary data.</text>
</comment>
<name>A0ABU6V2T9_9FABA</name>
<keyword evidence="3" id="KW-1185">Reference proteome</keyword>
<accession>A0ABU6V2T9</accession>
<protein>
    <submittedName>
        <fullName evidence="2">Uncharacterized protein</fullName>
    </submittedName>
</protein>
<feature type="region of interest" description="Disordered" evidence="1">
    <location>
        <begin position="38"/>
        <end position="64"/>
    </location>
</feature>
<evidence type="ECO:0000256" key="1">
    <source>
        <dbReference type="SAM" id="MobiDB-lite"/>
    </source>
</evidence>
<evidence type="ECO:0000313" key="3">
    <source>
        <dbReference type="Proteomes" id="UP001341840"/>
    </source>
</evidence>
<gene>
    <name evidence="2" type="ORF">PIB30_115660</name>
</gene>
<dbReference type="EMBL" id="JASCZI010134022">
    <property type="protein sequence ID" value="MED6167080.1"/>
    <property type="molecule type" value="Genomic_DNA"/>
</dbReference>